<comment type="caution">
    <text evidence="1">The sequence shown here is derived from an EMBL/GenBank/DDBJ whole genome shotgun (WGS) entry which is preliminary data.</text>
</comment>
<name>A0AAD4MLN1_9BILA</name>
<gene>
    <name evidence="1" type="ORF">DdX_17932</name>
</gene>
<accession>A0AAD4MLN1</accession>
<reference evidence="1" key="1">
    <citation type="submission" date="2022-01" db="EMBL/GenBank/DDBJ databases">
        <title>Genome Sequence Resource for Two Populations of Ditylenchus destructor, the Migratory Endoparasitic Phytonematode.</title>
        <authorList>
            <person name="Zhang H."/>
            <person name="Lin R."/>
            <person name="Xie B."/>
        </authorList>
    </citation>
    <scope>NUCLEOTIDE SEQUENCE</scope>
    <source>
        <strain evidence="1">BazhouSP</strain>
    </source>
</reference>
<keyword evidence="2" id="KW-1185">Reference proteome</keyword>
<evidence type="ECO:0000313" key="2">
    <source>
        <dbReference type="Proteomes" id="UP001201812"/>
    </source>
</evidence>
<dbReference type="Proteomes" id="UP001201812">
    <property type="component" value="Unassembled WGS sequence"/>
</dbReference>
<proteinExistence type="predicted"/>
<protein>
    <submittedName>
        <fullName evidence="1">Uncharacterized protein</fullName>
    </submittedName>
</protein>
<evidence type="ECO:0000313" key="1">
    <source>
        <dbReference type="EMBL" id="KAI1698372.1"/>
    </source>
</evidence>
<organism evidence="1 2">
    <name type="scientific">Ditylenchus destructor</name>
    <dbReference type="NCBI Taxonomy" id="166010"/>
    <lineage>
        <taxon>Eukaryota</taxon>
        <taxon>Metazoa</taxon>
        <taxon>Ecdysozoa</taxon>
        <taxon>Nematoda</taxon>
        <taxon>Chromadorea</taxon>
        <taxon>Rhabditida</taxon>
        <taxon>Tylenchina</taxon>
        <taxon>Tylenchomorpha</taxon>
        <taxon>Sphaerularioidea</taxon>
        <taxon>Anguinidae</taxon>
        <taxon>Anguininae</taxon>
        <taxon>Ditylenchus</taxon>
    </lineage>
</organism>
<dbReference type="EMBL" id="JAKKPZ010000221">
    <property type="protein sequence ID" value="KAI1698372.1"/>
    <property type="molecule type" value="Genomic_DNA"/>
</dbReference>
<dbReference type="AlphaFoldDB" id="A0AAD4MLN1"/>
<sequence length="76" mass="8884">MHSYVSYRKKASQRHLRIYNHLAWDKQHEYRQVCKAFGVRENHCVPQCGGIDDDCRPNSSTERCCRGLVGLAMFIL</sequence>